<sequence>MPKLSQSRGSKSGGGWSPEPEGGQPPRRRLAPETPPLRGARPQSSPCHDARRLFGSKKVAFMARSAALSLAMQLRSNDVDAAEGMDAVAGENKGRRRHSNAIFRVSGGGNLGMVFRYSLSVSVIPPRPMEVKKLIQNLVFFG</sequence>
<evidence type="ECO:0000313" key="2">
    <source>
        <dbReference type="EnsemblPlants" id="OGLUM12G09620.1"/>
    </source>
</evidence>
<dbReference type="EnsemblPlants" id="OGLUM12G09620.1">
    <property type="protein sequence ID" value="OGLUM12G09620.1"/>
    <property type="gene ID" value="OGLUM12G09620"/>
</dbReference>
<dbReference type="Proteomes" id="UP000026961">
    <property type="component" value="Chromosome 12"/>
</dbReference>
<dbReference type="HOGENOM" id="CLU_1818857_0_0_1"/>
<feature type="region of interest" description="Disordered" evidence="1">
    <location>
        <begin position="1"/>
        <end position="49"/>
    </location>
</feature>
<accession>A0A0E0BR86</accession>
<evidence type="ECO:0000256" key="1">
    <source>
        <dbReference type="SAM" id="MobiDB-lite"/>
    </source>
</evidence>
<keyword evidence="3" id="KW-1185">Reference proteome</keyword>
<dbReference type="Gramene" id="OGLUM12G09620.1">
    <property type="protein sequence ID" value="OGLUM12G09620.1"/>
    <property type="gene ID" value="OGLUM12G09620"/>
</dbReference>
<organism evidence="2">
    <name type="scientific">Oryza glumipatula</name>
    <dbReference type="NCBI Taxonomy" id="40148"/>
    <lineage>
        <taxon>Eukaryota</taxon>
        <taxon>Viridiplantae</taxon>
        <taxon>Streptophyta</taxon>
        <taxon>Embryophyta</taxon>
        <taxon>Tracheophyta</taxon>
        <taxon>Spermatophyta</taxon>
        <taxon>Magnoliopsida</taxon>
        <taxon>Liliopsida</taxon>
        <taxon>Poales</taxon>
        <taxon>Poaceae</taxon>
        <taxon>BOP clade</taxon>
        <taxon>Oryzoideae</taxon>
        <taxon>Oryzeae</taxon>
        <taxon>Oryzinae</taxon>
        <taxon>Oryza</taxon>
    </lineage>
</organism>
<dbReference type="AlphaFoldDB" id="A0A0E0BR86"/>
<evidence type="ECO:0000313" key="3">
    <source>
        <dbReference type="Proteomes" id="UP000026961"/>
    </source>
</evidence>
<reference evidence="2" key="1">
    <citation type="submission" date="2015-04" db="UniProtKB">
        <authorList>
            <consortium name="EnsemblPlants"/>
        </authorList>
    </citation>
    <scope>IDENTIFICATION</scope>
</reference>
<protein>
    <submittedName>
        <fullName evidence="2">Uncharacterized protein</fullName>
    </submittedName>
</protein>
<name>A0A0E0BR86_9ORYZ</name>
<reference evidence="2" key="2">
    <citation type="submission" date="2018-05" db="EMBL/GenBank/DDBJ databases">
        <title>OgluRS3 (Oryza glumaepatula Reference Sequence Version 3).</title>
        <authorList>
            <person name="Zhang J."/>
            <person name="Kudrna D."/>
            <person name="Lee S."/>
            <person name="Talag J."/>
            <person name="Welchert J."/>
            <person name="Wing R.A."/>
        </authorList>
    </citation>
    <scope>NUCLEOTIDE SEQUENCE [LARGE SCALE GENOMIC DNA]</scope>
</reference>
<proteinExistence type="predicted"/>